<protein>
    <submittedName>
        <fullName evidence="4">Putative pilus assembly protein FilE</fullName>
    </submittedName>
</protein>
<reference evidence="4 5" key="1">
    <citation type="submission" date="2019-02" db="EMBL/GenBank/DDBJ databases">
        <title>The Batch Genome Submission of Acinetobacter spp. strains.</title>
        <authorList>
            <person name="Qin J."/>
            <person name="Hu Y."/>
            <person name="Ye H."/>
            <person name="Wei L."/>
            <person name="Feng Y."/>
            <person name="Zong Z."/>
        </authorList>
    </citation>
    <scope>NUCLEOTIDE SEQUENCE [LARGE SCALE GENOMIC DNA]</scope>
    <source>
        <strain evidence="4 5">WCHABo060081</strain>
    </source>
</reference>
<evidence type="ECO:0000259" key="3">
    <source>
        <dbReference type="Pfam" id="PF22881"/>
    </source>
</evidence>
<dbReference type="InterPro" id="IPR049782">
    <property type="entry name" value="FilE-like"/>
</dbReference>
<dbReference type="AlphaFoldDB" id="A0A4Q7APH4"/>
<dbReference type="EMBL" id="SGSU01000018">
    <property type="protein sequence ID" value="RZG65031.1"/>
    <property type="molecule type" value="Genomic_DNA"/>
</dbReference>
<feature type="chain" id="PRO_5020760250" evidence="2">
    <location>
        <begin position="24"/>
        <end position="470"/>
    </location>
</feature>
<dbReference type="InterPro" id="IPR055226">
    <property type="entry name" value="FilE_C"/>
</dbReference>
<gene>
    <name evidence="4" type="primary">filE</name>
    <name evidence="4" type="ORF">EXE25_14665</name>
</gene>
<evidence type="ECO:0000256" key="2">
    <source>
        <dbReference type="SAM" id="SignalP"/>
    </source>
</evidence>
<dbReference type="STRING" id="202951.GCA_001485025_03077"/>
<feature type="compositionally biased region" description="Basic and acidic residues" evidence="1">
    <location>
        <begin position="47"/>
        <end position="73"/>
    </location>
</feature>
<accession>A0A4Q7APH4</accession>
<feature type="domain" description="FilE C-terminal" evidence="3">
    <location>
        <begin position="308"/>
        <end position="470"/>
    </location>
</feature>
<dbReference type="Pfam" id="PF22881">
    <property type="entry name" value="FilE_C"/>
    <property type="match status" value="1"/>
</dbReference>
<organism evidence="4 5">
    <name type="scientific">Acinetobacter bouvetii</name>
    <dbReference type="NCBI Taxonomy" id="202951"/>
    <lineage>
        <taxon>Bacteria</taxon>
        <taxon>Pseudomonadati</taxon>
        <taxon>Pseudomonadota</taxon>
        <taxon>Gammaproteobacteria</taxon>
        <taxon>Moraxellales</taxon>
        <taxon>Moraxellaceae</taxon>
        <taxon>Acinetobacter</taxon>
    </lineage>
</organism>
<dbReference type="NCBIfam" id="NF033645">
    <property type="entry name" value="pilus_FilE"/>
    <property type="match status" value="1"/>
</dbReference>
<keyword evidence="2" id="KW-0732">Signal</keyword>
<comment type="caution">
    <text evidence="4">The sequence shown here is derived from an EMBL/GenBank/DDBJ whole genome shotgun (WGS) entry which is preliminary data.</text>
</comment>
<name>A0A4Q7APH4_9GAMM</name>
<proteinExistence type="predicted"/>
<evidence type="ECO:0000313" key="5">
    <source>
        <dbReference type="Proteomes" id="UP000293483"/>
    </source>
</evidence>
<sequence length="470" mass="52492">MKGNLFMKSVLAFGILQAAVSNAGIFHTIIGPDGRPMVVQLPDKKVLKKEPAKEGEPQKDAQQSEHANKDDLKQSNLKIESAVIAQPQEIRSSLQISRAQEQNLQQVIKKLDIKKSVPSVEKRQQAKDNLPSTPQTHAADVQRLMPQKQDDGKAAEQPETVQVNVPPAFKHNVRAEEPKPLLSAVPAERVQIAPAVMQSIQKNEQLNQAQSPFKILPPDLIKKTGAAEKPLAQTEPRAGFSAINGEQYVNSEYLEDKEFNLEGKKRFYAMPEGVIDHKVGATRMQMVEREKGVSKSIIESLFKRNQPVENVPITLSASYYRVSQADAVLGLGQQCFKEQQTQKAKNLKPQSEMNIWPRAPLKDEFDFEVIKVEKPIQNIRINSYASKQNNPTFYWPFVVFLDQQGCVLEGAGGFKNNDSAATMTQHEKIEGVIHVPQQSQYILLTPLASALDVDHRELSNHGQLKLVAIR</sequence>
<feature type="region of interest" description="Disordered" evidence="1">
    <location>
        <begin position="117"/>
        <end position="137"/>
    </location>
</feature>
<evidence type="ECO:0000313" key="4">
    <source>
        <dbReference type="EMBL" id="RZG65031.1"/>
    </source>
</evidence>
<feature type="compositionally biased region" description="Basic and acidic residues" evidence="1">
    <location>
        <begin position="117"/>
        <end position="126"/>
    </location>
</feature>
<feature type="signal peptide" evidence="2">
    <location>
        <begin position="1"/>
        <end position="23"/>
    </location>
</feature>
<feature type="region of interest" description="Disordered" evidence="1">
    <location>
        <begin position="47"/>
        <end position="75"/>
    </location>
</feature>
<dbReference type="Proteomes" id="UP000293483">
    <property type="component" value="Unassembled WGS sequence"/>
</dbReference>
<evidence type="ECO:0000256" key="1">
    <source>
        <dbReference type="SAM" id="MobiDB-lite"/>
    </source>
</evidence>